<evidence type="ECO:0000313" key="2">
    <source>
        <dbReference type="EMBL" id="KKK92905.1"/>
    </source>
</evidence>
<name>A0A0F9A422_9ZZZZ</name>
<feature type="region of interest" description="Disordered" evidence="1">
    <location>
        <begin position="1"/>
        <end position="52"/>
    </location>
</feature>
<evidence type="ECO:0000256" key="1">
    <source>
        <dbReference type="SAM" id="MobiDB-lite"/>
    </source>
</evidence>
<dbReference type="EMBL" id="LAZR01048006">
    <property type="protein sequence ID" value="KKK92905.1"/>
    <property type="molecule type" value="Genomic_DNA"/>
</dbReference>
<feature type="compositionally biased region" description="Polar residues" evidence="1">
    <location>
        <begin position="19"/>
        <end position="36"/>
    </location>
</feature>
<feature type="compositionally biased region" description="Basic and acidic residues" evidence="1">
    <location>
        <begin position="254"/>
        <end position="272"/>
    </location>
</feature>
<comment type="caution">
    <text evidence="2">The sequence shown here is derived from an EMBL/GenBank/DDBJ whole genome shotgun (WGS) entry which is preliminary data.</text>
</comment>
<sequence length="272" mass="28984">MSDPHGPTWPPRAGDPIQQPYSTPITRFCQGTSGSMGSKIRLRSGPPRPPARPYAQLLFVIGVTQGQAAPSRGPGGPADPRLRPTRSPAGTPGAAICPLGVRAGAVTIHRPSGPGLRRARGELAGKDSDVRTVIPVGRGGAAVSRGRRPGGRRPASVAARQRRPARPEGGAAPASQTPRGVSQLPQRRGRLPLGPPARPVRQPGHQQRVQRGDVLPTLRLERALVGPAPSRRRLRRACTVARHPWLAGAGRRGNRCERERRTCGDRRSTFSE</sequence>
<proteinExistence type="predicted"/>
<reference evidence="2" key="1">
    <citation type="journal article" date="2015" name="Nature">
        <title>Complex archaea that bridge the gap between prokaryotes and eukaryotes.</title>
        <authorList>
            <person name="Spang A."/>
            <person name="Saw J.H."/>
            <person name="Jorgensen S.L."/>
            <person name="Zaremba-Niedzwiedzka K."/>
            <person name="Martijn J."/>
            <person name="Lind A.E."/>
            <person name="van Eijk R."/>
            <person name="Schleper C."/>
            <person name="Guy L."/>
            <person name="Ettema T.J."/>
        </authorList>
    </citation>
    <scope>NUCLEOTIDE SEQUENCE</scope>
</reference>
<feature type="region of interest" description="Disordered" evidence="1">
    <location>
        <begin position="249"/>
        <end position="272"/>
    </location>
</feature>
<organism evidence="2">
    <name type="scientific">marine sediment metagenome</name>
    <dbReference type="NCBI Taxonomy" id="412755"/>
    <lineage>
        <taxon>unclassified sequences</taxon>
        <taxon>metagenomes</taxon>
        <taxon>ecological metagenomes</taxon>
    </lineage>
</organism>
<gene>
    <name evidence="2" type="ORF">LCGC14_2698230</name>
</gene>
<protein>
    <submittedName>
        <fullName evidence="2">Uncharacterized protein</fullName>
    </submittedName>
</protein>
<dbReference type="AlphaFoldDB" id="A0A0F9A422"/>
<feature type="region of interest" description="Disordered" evidence="1">
    <location>
        <begin position="134"/>
        <end position="212"/>
    </location>
</feature>
<feature type="region of interest" description="Disordered" evidence="1">
    <location>
        <begin position="65"/>
        <end position="95"/>
    </location>
</feature>
<accession>A0A0F9A422</accession>